<evidence type="ECO:0000256" key="2">
    <source>
        <dbReference type="ARBA" id="ARBA00022448"/>
    </source>
</evidence>
<evidence type="ECO:0000313" key="9">
    <source>
        <dbReference type="EMBL" id="TSH97923.1"/>
    </source>
</evidence>
<gene>
    <name evidence="9" type="ORF">FOZ76_03795</name>
</gene>
<dbReference type="PANTHER" id="PTHR23517">
    <property type="entry name" value="RESISTANCE PROTEIN MDTM, PUTATIVE-RELATED-RELATED"/>
    <property type="match status" value="1"/>
</dbReference>
<dbReference type="InterPro" id="IPR020846">
    <property type="entry name" value="MFS_dom"/>
</dbReference>
<evidence type="ECO:0000256" key="5">
    <source>
        <dbReference type="ARBA" id="ARBA00022989"/>
    </source>
</evidence>
<feature type="domain" description="Major facilitator superfamily (MFS) profile" evidence="8">
    <location>
        <begin position="12"/>
        <end position="393"/>
    </location>
</feature>
<evidence type="ECO:0000256" key="4">
    <source>
        <dbReference type="ARBA" id="ARBA00022692"/>
    </source>
</evidence>
<dbReference type="CDD" id="cd17325">
    <property type="entry name" value="MFS_MdtG_SLC18_like"/>
    <property type="match status" value="1"/>
</dbReference>
<keyword evidence="6 7" id="KW-0472">Membrane</keyword>
<dbReference type="PROSITE" id="PS50850">
    <property type="entry name" value="MFS"/>
    <property type="match status" value="1"/>
</dbReference>
<evidence type="ECO:0000256" key="6">
    <source>
        <dbReference type="ARBA" id="ARBA00023136"/>
    </source>
</evidence>
<evidence type="ECO:0000256" key="3">
    <source>
        <dbReference type="ARBA" id="ARBA00022475"/>
    </source>
</evidence>
<accession>A0A556AY96</accession>
<keyword evidence="10" id="KW-1185">Reference proteome</keyword>
<dbReference type="GO" id="GO:0022857">
    <property type="term" value="F:transmembrane transporter activity"/>
    <property type="evidence" value="ECO:0007669"/>
    <property type="project" value="InterPro"/>
</dbReference>
<feature type="transmembrane region" description="Helical" evidence="7">
    <location>
        <begin position="304"/>
        <end position="328"/>
    </location>
</feature>
<dbReference type="InterPro" id="IPR011701">
    <property type="entry name" value="MFS"/>
</dbReference>
<feature type="transmembrane region" description="Helical" evidence="7">
    <location>
        <begin position="12"/>
        <end position="35"/>
    </location>
</feature>
<dbReference type="EMBL" id="VLTJ01000007">
    <property type="protein sequence ID" value="TSH97923.1"/>
    <property type="molecule type" value="Genomic_DNA"/>
</dbReference>
<dbReference type="RefSeq" id="WP_143946805.1">
    <property type="nucleotide sequence ID" value="NZ_BAABMB010000004.1"/>
</dbReference>
<dbReference type="InterPro" id="IPR036259">
    <property type="entry name" value="MFS_trans_sf"/>
</dbReference>
<protein>
    <submittedName>
        <fullName evidence="9">MFS transporter</fullName>
    </submittedName>
</protein>
<dbReference type="InterPro" id="IPR050171">
    <property type="entry name" value="MFS_Transporters"/>
</dbReference>
<dbReference type="Pfam" id="PF07690">
    <property type="entry name" value="MFS_1"/>
    <property type="match status" value="2"/>
</dbReference>
<dbReference type="AlphaFoldDB" id="A0A556AY96"/>
<dbReference type="Gene3D" id="1.20.1250.20">
    <property type="entry name" value="MFS general substrate transporter like domains"/>
    <property type="match status" value="2"/>
</dbReference>
<proteinExistence type="predicted"/>
<feature type="transmembrane region" description="Helical" evidence="7">
    <location>
        <begin position="47"/>
        <end position="71"/>
    </location>
</feature>
<evidence type="ECO:0000313" key="10">
    <source>
        <dbReference type="Proteomes" id="UP000318405"/>
    </source>
</evidence>
<evidence type="ECO:0000259" key="8">
    <source>
        <dbReference type="PROSITE" id="PS50850"/>
    </source>
</evidence>
<feature type="transmembrane region" description="Helical" evidence="7">
    <location>
        <begin position="78"/>
        <end position="95"/>
    </location>
</feature>
<evidence type="ECO:0000256" key="7">
    <source>
        <dbReference type="SAM" id="Phobius"/>
    </source>
</evidence>
<keyword evidence="3" id="KW-1003">Cell membrane</keyword>
<comment type="subcellular location">
    <subcellularLocation>
        <location evidence="1">Cell membrane</location>
        <topology evidence="1">Multi-pass membrane protein</topology>
    </subcellularLocation>
</comment>
<dbReference type="OrthoDB" id="3285241at2"/>
<sequence length="393" mass="40287">MTDDDTFSLRRIAVPAFGPSLLYGAANGAILPVLALSARDHGASLALSGFVAALVGIGSLLGNIPAAMLAARIGERRAMILAGVLSTLALIGCILSPGVWSLGACVLLVGAGSAVFLLARQTYLTEAVPLSMRARALSTLGGTTRIGVFVGPFAGAAFIHAFGLSGAYAVAAVAMAGAGFIAWASPDLGVEPRDGPAPVRPRIRIVDVMRAHRHVFATLGVGVLLVSVLRASRQVVVPLWAEQLGLEPTTISLVYGLVAAIDMSVFYPAGKVMDQHGRLWVAVPSSVLMGLALIAIPWTHAPIAFVLVCLVLGFGNGIGSGIVMTLAADASPAQGRTQFLGVWRLMSDLGTSGGPALLAAMTSLVSLAAGISVIGCMGLVAAAVFYRWVPRPH</sequence>
<dbReference type="Proteomes" id="UP000318405">
    <property type="component" value="Unassembled WGS sequence"/>
</dbReference>
<dbReference type="PANTHER" id="PTHR23517:SF3">
    <property type="entry name" value="INTEGRAL MEMBRANE TRANSPORT PROTEIN"/>
    <property type="match status" value="1"/>
</dbReference>
<feature type="transmembrane region" description="Helical" evidence="7">
    <location>
        <begin position="367"/>
        <end position="389"/>
    </location>
</feature>
<feature type="transmembrane region" description="Helical" evidence="7">
    <location>
        <begin position="168"/>
        <end position="190"/>
    </location>
</feature>
<evidence type="ECO:0000256" key="1">
    <source>
        <dbReference type="ARBA" id="ARBA00004651"/>
    </source>
</evidence>
<name>A0A556AY96_9BURK</name>
<organism evidence="9 10">
    <name type="scientific">Verticiella sediminum</name>
    <dbReference type="NCBI Taxonomy" id="1247510"/>
    <lineage>
        <taxon>Bacteria</taxon>
        <taxon>Pseudomonadati</taxon>
        <taxon>Pseudomonadota</taxon>
        <taxon>Betaproteobacteria</taxon>
        <taxon>Burkholderiales</taxon>
        <taxon>Alcaligenaceae</taxon>
        <taxon>Verticiella</taxon>
    </lineage>
</organism>
<feature type="transmembrane region" description="Helical" evidence="7">
    <location>
        <begin position="211"/>
        <end position="229"/>
    </location>
</feature>
<reference evidence="9 10" key="1">
    <citation type="submission" date="2019-07" db="EMBL/GenBank/DDBJ databases">
        <title>Qingshengfaniella alkalisoli gen. nov., sp. nov., isolated from saline soil.</title>
        <authorList>
            <person name="Xu L."/>
            <person name="Huang X.-X."/>
            <person name="Sun J.-Q."/>
        </authorList>
    </citation>
    <scope>NUCLEOTIDE SEQUENCE [LARGE SCALE GENOMIC DNA]</scope>
    <source>
        <strain evidence="9 10">DSM 27279</strain>
    </source>
</reference>
<feature type="transmembrane region" description="Helical" evidence="7">
    <location>
        <begin position="249"/>
        <end position="267"/>
    </location>
</feature>
<dbReference type="SUPFAM" id="SSF103473">
    <property type="entry name" value="MFS general substrate transporter"/>
    <property type="match status" value="1"/>
</dbReference>
<keyword evidence="2" id="KW-0813">Transport</keyword>
<feature type="transmembrane region" description="Helical" evidence="7">
    <location>
        <begin position="279"/>
        <end position="298"/>
    </location>
</feature>
<dbReference type="GO" id="GO:0005886">
    <property type="term" value="C:plasma membrane"/>
    <property type="evidence" value="ECO:0007669"/>
    <property type="project" value="UniProtKB-SubCell"/>
</dbReference>
<keyword evidence="5 7" id="KW-1133">Transmembrane helix</keyword>
<keyword evidence="4 7" id="KW-0812">Transmembrane</keyword>
<feature type="transmembrane region" description="Helical" evidence="7">
    <location>
        <begin position="101"/>
        <end position="119"/>
    </location>
</feature>
<comment type="caution">
    <text evidence="9">The sequence shown here is derived from an EMBL/GenBank/DDBJ whole genome shotgun (WGS) entry which is preliminary data.</text>
</comment>